<evidence type="ECO:0000256" key="1">
    <source>
        <dbReference type="ARBA" id="ARBA00004651"/>
    </source>
</evidence>
<feature type="domain" description="Na+/H+ antiporter MnhB subunit-related protein" evidence="8">
    <location>
        <begin position="12"/>
        <end position="136"/>
    </location>
</feature>
<dbReference type="Pfam" id="PF04039">
    <property type="entry name" value="MnhB"/>
    <property type="match status" value="1"/>
</dbReference>
<dbReference type="NCBIfam" id="NF009223">
    <property type="entry name" value="PRK12573.1"/>
    <property type="match status" value="1"/>
</dbReference>
<keyword evidence="10" id="KW-1185">Reference proteome</keyword>
<dbReference type="InterPro" id="IPR050622">
    <property type="entry name" value="CPA3_antiporter_subunitB"/>
</dbReference>
<feature type="transmembrane region" description="Helical" evidence="7">
    <location>
        <begin position="72"/>
        <end position="94"/>
    </location>
</feature>
<evidence type="ECO:0000256" key="2">
    <source>
        <dbReference type="ARBA" id="ARBA00009425"/>
    </source>
</evidence>
<name>A0A7X2S944_9BACI</name>
<dbReference type="GO" id="GO:0005886">
    <property type="term" value="C:plasma membrane"/>
    <property type="evidence" value="ECO:0007669"/>
    <property type="project" value="UniProtKB-SubCell"/>
</dbReference>
<keyword evidence="5 7" id="KW-1133">Transmembrane helix</keyword>
<dbReference type="AlphaFoldDB" id="A0A7X2S944"/>
<gene>
    <name evidence="9" type="ORF">GKZ89_19195</name>
</gene>
<comment type="caution">
    <text evidence="9">The sequence shown here is derived from an EMBL/GenBank/DDBJ whole genome shotgun (WGS) entry which is preliminary data.</text>
</comment>
<keyword evidence="3" id="KW-1003">Cell membrane</keyword>
<keyword evidence="4 7" id="KW-0812">Transmembrane</keyword>
<sequence>MKRTNLKTNDLILQTTVNIVFFIIFIFSIYIFFAGHYTPGGGFVGGLLTSSAIVLLLLAYDVKTVAAIVPFNFLKVAAAGLLIALATGAGGIFYGEPFLKHAHGPVHFPLFGEIELASATAFDLGVYLTVVGVTMTIIQTIGETE</sequence>
<evidence type="ECO:0000256" key="6">
    <source>
        <dbReference type="ARBA" id="ARBA00023136"/>
    </source>
</evidence>
<proteinExistence type="inferred from homology"/>
<comment type="similarity">
    <text evidence="2">Belongs to the CPA3 antiporters (TC 2.A.63) subunit B family.</text>
</comment>
<accession>A0A7X2S944</accession>
<organism evidence="9 10">
    <name type="scientific">Metabacillus mangrovi</name>
    <dbReference type="NCBI Taxonomy" id="1491830"/>
    <lineage>
        <taxon>Bacteria</taxon>
        <taxon>Bacillati</taxon>
        <taxon>Bacillota</taxon>
        <taxon>Bacilli</taxon>
        <taxon>Bacillales</taxon>
        <taxon>Bacillaceae</taxon>
        <taxon>Metabacillus</taxon>
    </lineage>
</organism>
<dbReference type="EMBL" id="WMIB01000031">
    <property type="protein sequence ID" value="MTH55523.1"/>
    <property type="molecule type" value="Genomic_DNA"/>
</dbReference>
<evidence type="ECO:0000259" key="8">
    <source>
        <dbReference type="Pfam" id="PF04039"/>
    </source>
</evidence>
<evidence type="ECO:0000256" key="5">
    <source>
        <dbReference type="ARBA" id="ARBA00022989"/>
    </source>
</evidence>
<evidence type="ECO:0000256" key="3">
    <source>
        <dbReference type="ARBA" id="ARBA00022475"/>
    </source>
</evidence>
<feature type="transmembrane region" description="Helical" evidence="7">
    <location>
        <begin position="12"/>
        <end position="34"/>
    </location>
</feature>
<evidence type="ECO:0000256" key="4">
    <source>
        <dbReference type="ARBA" id="ARBA00022692"/>
    </source>
</evidence>
<dbReference type="PANTHER" id="PTHR33932:SF4">
    <property type="entry name" value="NA(+)_H(+) ANTIPORTER SUBUNIT B"/>
    <property type="match status" value="1"/>
</dbReference>
<dbReference type="RefSeq" id="WP_155114019.1">
    <property type="nucleotide sequence ID" value="NZ_WMIB01000031.1"/>
</dbReference>
<evidence type="ECO:0000313" key="10">
    <source>
        <dbReference type="Proteomes" id="UP000434639"/>
    </source>
</evidence>
<feature type="transmembrane region" description="Helical" evidence="7">
    <location>
        <begin position="114"/>
        <end position="138"/>
    </location>
</feature>
<evidence type="ECO:0000313" key="9">
    <source>
        <dbReference type="EMBL" id="MTH55523.1"/>
    </source>
</evidence>
<protein>
    <submittedName>
        <fullName evidence="9">Na(+)/H(+) antiporter subunit B</fullName>
    </submittedName>
</protein>
<dbReference type="InterPro" id="IPR007182">
    <property type="entry name" value="MnhB"/>
</dbReference>
<dbReference type="OrthoDB" id="9798859at2"/>
<reference evidence="9 10" key="1">
    <citation type="journal article" date="2017" name="Int. J. Syst. Evol. Microbiol.">
        <title>Bacillus mangrovi sp. nov., isolated from a sediment sample from a mangrove forest.</title>
        <authorList>
            <person name="Gupta V."/>
            <person name="Singh P.K."/>
            <person name="Korpole S."/>
            <person name="Tanuku N.R.S."/>
            <person name="Pinnaka A.K."/>
        </authorList>
    </citation>
    <scope>NUCLEOTIDE SEQUENCE [LARGE SCALE GENOMIC DNA]</scope>
    <source>
        <strain evidence="9 10">KCTC 33872</strain>
    </source>
</reference>
<comment type="subcellular location">
    <subcellularLocation>
        <location evidence="1">Cell membrane</location>
        <topology evidence="1">Multi-pass membrane protein</topology>
    </subcellularLocation>
</comment>
<dbReference type="PANTHER" id="PTHR33932">
    <property type="entry name" value="NA(+)/H(+) ANTIPORTER SUBUNIT B"/>
    <property type="match status" value="1"/>
</dbReference>
<dbReference type="Proteomes" id="UP000434639">
    <property type="component" value="Unassembled WGS sequence"/>
</dbReference>
<keyword evidence="6 7" id="KW-0472">Membrane</keyword>
<evidence type="ECO:0000256" key="7">
    <source>
        <dbReference type="SAM" id="Phobius"/>
    </source>
</evidence>
<feature type="transmembrane region" description="Helical" evidence="7">
    <location>
        <begin position="40"/>
        <end position="60"/>
    </location>
</feature>